<dbReference type="Pfam" id="PF12697">
    <property type="entry name" value="Abhydrolase_6"/>
    <property type="match status" value="1"/>
</dbReference>
<dbReference type="PANTHER" id="PTHR43433:SF4">
    <property type="entry name" value="NON-HEME CHLOROPEROXIDASE-RELATED"/>
    <property type="match status" value="1"/>
</dbReference>
<dbReference type="STRING" id="983920.Y88_1278"/>
<organism evidence="2 3">
    <name type="scientific">Novosphingobium nitrogenifigens DSM 19370</name>
    <dbReference type="NCBI Taxonomy" id="983920"/>
    <lineage>
        <taxon>Bacteria</taxon>
        <taxon>Pseudomonadati</taxon>
        <taxon>Pseudomonadota</taxon>
        <taxon>Alphaproteobacteria</taxon>
        <taxon>Sphingomonadales</taxon>
        <taxon>Sphingomonadaceae</taxon>
        <taxon>Novosphingobium</taxon>
    </lineage>
</organism>
<keyword evidence="3" id="KW-1185">Reference proteome</keyword>
<reference evidence="2 3" key="1">
    <citation type="journal article" date="2012" name="J. Bacteriol.">
        <title>Draft Genome Sequence of Novosphingobium nitrogenifigens Y88T.</title>
        <authorList>
            <person name="Strabala T.J."/>
            <person name="Macdonald L."/>
            <person name="Liu V."/>
            <person name="Smit A.M."/>
        </authorList>
    </citation>
    <scope>NUCLEOTIDE SEQUENCE [LARGE SCALE GENOMIC DNA]</scope>
    <source>
        <strain evidence="2 3">DSM 19370</strain>
    </source>
</reference>
<evidence type="ECO:0000313" key="2">
    <source>
        <dbReference type="EMBL" id="EGD59216.1"/>
    </source>
</evidence>
<comment type="caution">
    <text evidence="2">The sequence shown here is derived from an EMBL/GenBank/DDBJ whole genome shotgun (WGS) entry which is preliminary data.</text>
</comment>
<keyword evidence="2" id="KW-0378">Hydrolase</keyword>
<dbReference type="InterPro" id="IPR050471">
    <property type="entry name" value="AB_hydrolase"/>
</dbReference>
<evidence type="ECO:0000313" key="3">
    <source>
        <dbReference type="Proteomes" id="UP000004728"/>
    </source>
</evidence>
<gene>
    <name evidence="2" type="ORF">Y88_1278</name>
</gene>
<dbReference type="EMBL" id="AEWJ01000037">
    <property type="protein sequence ID" value="EGD59216.1"/>
    <property type="molecule type" value="Genomic_DNA"/>
</dbReference>
<sequence length="225" mass="24399">MLLPGLLCDRELWRAQTAALGSVASCQVADLTRDDTIGAMAERVLAHAPARFALAALSMGGYVAFEILRRAPERVERLALLATCAAPDSDERARQRRSAMATLEMGRFKGVTGRMLPQLVHAGHVHGAVGEVVQAMAARVGAEAFLRQQQAILRRPDSRSILPSIVMPTVIGVGDDDRLTPPSEAEELHRGIAGAHFHLFARCGHLPPLECPDETTALLRHWLQP</sequence>
<proteinExistence type="predicted"/>
<dbReference type="AlphaFoldDB" id="F1Z809"/>
<dbReference type="InterPro" id="IPR000073">
    <property type="entry name" value="AB_hydrolase_1"/>
</dbReference>
<accession>F1Z809</accession>
<dbReference type="PRINTS" id="PR00111">
    <property type="entry name" value="ABHYDROLASE"/>
</dbReference>
<dbReference type="HOGENOM" id="CLU_020336_29_1_5"/>
<protein>
    <submittedName>
        <fullName evidence="2">Alpha/beta hydrolase fold protein</fullName>
    </submittedName>
</protein>
<dbReference type="InParanoid" id="F1Z809"/>
<dbReference type="PANTHER" id="PTHR43433">
    <property type="entry name" value="HYDROLASE, ALPHA/BETA FOLD FAMILY PROTEIN"/>
    <property type="match status" value="1"/>
</dbReference>
<dbReference type="GO" id="GO:0016787">
    <property type="term" value="F:hydrolase activity"/>
    <property type="evidence" value="ECO:0007669"/>
    <property type="project" value="UniProtKB-KW"/>
</dbReference>
<evidence type="ECO:0000259" key="1">
    <source>
        <dbReference type="Pfam" id="PF12697"/>
    </source>
</evidence>
<dbReference type="Proteomes" id="UP000004728">
    <property type="component" value="Unassembled WGS sequence"/>
</dbReference>
<dbReference type="eggNOG" id="COG2021">
    <property type="taxonomic scope" value="Bacteria"/>
</dbReference>
<dbReference type="SUPFAM" id="SSF53474">
    <property type="entry name" value="alpha/beta-Hydrolases"/>
    <property type="match status" value="1"/>
</dbReference>
<feature type="domain" description="AB hydrolase-1" evidence="1">
    <location>
        <begin position="31"/>
        <end position="216"/>
    </location>
</feature>
<dbReference type="Gene3D" id="3.40.50.1820">
    <property type="entry name" value="alpha/beta hydrolase"/>
    <property type="match status" value="1"/>
</dbReference>
<name>F1Z809_9SPHN</name>
<dbReference type="InterPro" id="IPR029058">
    <property type="entry name" value="AB_hydrolase_fold"/>
</dbReference>